<organism evidence="4 5">
    <name type="scientific">Porites lobata</name>
    <dbReference type="NCBI Taxonomy" id="104759"/>
    <lineage>
        <taxon>Eukaryota</taxon>
        <taxon>Metazoa</taxon>
        <taxon>Cnidaria</taxon>
        <taxon>Anthozoa</taxon>
        <taxon>Hexacorallia</taxon>
        <taxon>Scleractinia</taxon>
        <taxon>Fungiina</taxon>
        <taxon>Poritidae</taxon>
        <taxon>Porites</taxon>
    </lineage>
</organism>
<keyword evidence="2" id="KW-0863">Zinc-finger</keyword>
<keyword evidence="1" id="KW-0479">Metal-binding</keyword>
<dbReference type="PROSITE" id="PS01359">
    <property type="entry name" value="ZF_PHD_1"/>
    <property type="match status" value="1"/>
</dbReference>
<comment type="caution">
    <text evidence="4">The sequence shown here is derived from an EMBL/GenBank/DDBJ whole genome shotgun (WGS) entry which is preliminary data.</text>
</comment>
<evidence type="ECO:0000256" key="2">
    <source>
        <dbReference type="ARBA" id="ARBA00022771"/>
    </source>
</evidence>
<evidence type="ECO:0000256" key="3">
    <source>
        <dbReference type="ARBA" id="ARBA00022833"/>
    </source>
</evidence>
<dbReference type="InterPro" id="IPR011011">
    <property type="entry name" value="Znf_FYVE_PHD"/>
</dbReference>
<evidence type="ECO:0008006" key="6">
    <source>
        <dbReference type="Google" id="ProtNLM"/>
    </source>
</evidence>
<sequence>MSNRNISAGICLSCEKTVRKNQKGVLCEVCISLTHARCSGIASFKVKQVRADTLLTWTCGQCLGSLLPFHTCSELDTTPETSLDENLVDNIQEILSSNCSNLKVINLNTQAMASTFNEPIQWTLLYFVKHGCEIKKNSLTTCQ</sequence>
<dbReference type="InterPro" id="IPR019786">
    <property type="entry name" value="Zinc_finger_PHD-type_CS"/>
</dbReference>
<dbReference type="Gene3D" id="3.30.40.10">
    <property type="entry name" value="Zinc/RING finger domain, C3HC4 (zinc finger)"/>
    <property type="match status" value="1"/>
</dbReference>
<dbReference type="EMBL" id="CALNXK010000191">
    <property type="protein sequence ID" value="CAH3174508.1"/>
    <property type="molecule type" value="Genomic_DNA"/>
</dbReference>
<accession>A0ABN8R9K6</accession>
<evidence type="ECO:0000313" key="5">
    <source>
        <dbReference type="Proteomes" id="UP001159405"/>
    </source>
</evidence>
<evidence type="ECO:0000256" key="1">
    <source>
        <dbReference type="ARBA" id="ARBA00022723"/>
    </source>
</evidence>
<evidence type="ECO:0000313" key="4">
    <source>
        <dbReference type="EMBL" id="CAH3174508.1"/>
    </source>
</evidence>
<reference evidence="4 5" key="1">
    <citation type="submission" date="2022-05" db="EMBL/GenBank/DDBJ databases">
        <authorList>
            <consortium name="Genoscope - CEA"/>
            <person name="William W."/>
        </authorList>
    </citation>
    <scope>NUCLEOTIDE SEQUENCE [LARGE SCALE GENOMIC DNA]</scope>
</reference>
<keyword evidence="3" id="KW-0862">Zinc</keyword>
<name>A0ABN8R9K6_9CNID</name>
<dbReference type="Proteomes" id="UP001159405">
    <property type="component" value="Unassembled WGS sequence"/>
</dbReference>
<dbReference type="InterPro" id="IPR013083">
    <property type="entry name" value="Znf_RING/FYVE/PHD"/>
</dbReference>
<gene>
    <name evidence="4" type="ORF">PLOB_00015225</name>
</gene>
<dbReference type="SUPFAM" id="SSF57903">
    <property type="entry name" value="FYVE/PHD zinc finger"/>
    <property type="match status" value="1"/>
</dbReference>
<protein>
    <recommendedName>
        <fullName evidence="6">Zinc finger PHD-type domain-containing protein</fullName>
    </recommendedName>
</protein>
<keyword evidence="5" id="KW-1185">Reference proteome</keyword>
<proteinExistence type="predicted"/>